<evidence type="ECO:0000313" key="1">
    <source>
        <dbReference type="EMBL" id="KAK1865892.1"/>
    </source>
</evidence>
<gene>
    <name evidence="1" type="ORF">I4F81_008415</name>
</gene>
<protein>
    <submittedName>
        <fullName evidence="1">Uncharacterized protein</fullName>
    </submittedName>
</protein>
<comment type="caution">
    <text evidence="1">The sequence shown here is derived from an EMBL/GenBank/DDBJ whole genome shotgun (WGS) entry which is preliminary data.</text>
</comment>
<dbReference type="EMBL" id="CM020619">
    <property type="protein sequence ID" value="KAK1865892.1"/>
    <property type="molecule type" value="Genomic_DNA"/>
</dbReference>
<dbReference type="Proteomes" id="UP000798662">
    <property type="component" value="Chromosome 2"/>
</dbReference>
<reference evidence="1" key="1">
    <citation type="submission" date="2019-11" db="EMBL/GenBank/DDBJ databases">
        <title>Nori genome reveals adaptations in red seaweeds to the harsh intertidal environment.</title>
        <authorList>
            <person name="Wang D."/>
            <person name="Mao Y."/>
        </authorList>
    </citation>
    <scope>NUCLEOTIDE SEQUENCE</scope>
    <source>
        <tissue evidence="1">Gametophyte</tissue>
    </source>
</reference>
<name>A0ACC3C6U8_PYRYE</name>
<keyword evidence="2" id="KW-1185">Reference proteome</keyword>
<sequence>MAAAAALARAYGYPYPRPEASFVFAAGRAWPLLGAPSLAELRRPLPAVRLGAPLDAAAGGTADPGGGSDAGADALRDAATPSTTDGGLLGDLFPLRAPSRPSDDDAPPANATEAATDAPHGGWVAHEPWHSRVAILGIGSNGAPVQLARKFGRTALLPVLLSLPDVEGQGGVTLDSPCLAYVHRGGALTRGVGEGGNHLLVAEMLRAGGRAAAEEGDALNQRQVQRLVASLVAAAAALRHGAPAAPEAAASAAATAVAAMAARSPVDAATDAALDTWVLGNLAGAAGRASTLDAVRAAAVPRVLIPGHVAVEDAAAAAAVAVWAPRR</sequence>
<organism evidence="1 2">
    <name type="scientific">Pyropia yezoensis</name>
    <name type="common">Susabi-nori</name>
    <name type="synonym">Porphyra yezoensis</name>
    <dbReference type="NCBI Taxonomy" id="2788"/>
    <lineage>
        <taxon>Eukaryota</taxon>
        <taxon>Rhodophyta</taxon>
        <taxon>Bangiophyceae</taxon>
        <taxon>Bangiales</taxon>
        <taxon>Bangiaceae</taxon>
        <taxon>Pyropia</taxon>
    </lineage>
</organism>
<evidence type="ECO:0000313" key="2">
    <source>
        <dbReference type="Proteomes" id="UP000798662"/>
    </source>
</evidence>
<accession>A0ACC3C6U8</accession>
<proteinExistence type="predicted"/>